<feature type="transmembrane region" description="Helical" evidence="6">
    <location>
        <begin position="101"/>
        <end position="122"/>
    </location>
</feature>
<dbReference type="InterPro" id="IPR025256">
    <property type="entry name" value="TM7S3/TM198-like_dom"/>
</dbReference>
<accession>A0AAJ0MFQ4</accession>
<feature type="transmembrane region" description="Helical" evidence="6">
    <location>
        <begin position="183"/>
        <end position="202"/>
    </location>
</feature>
<feature type="region of interest" description="Disordered" evidence="5">
    <location>
        <begin position="660"/>
        <end position="705"/>
    </location>
</feature>
<evidence type="ECO:0000259" key="8">
    <source>
        <dbReference type="Pfam" id="PF13886"/>
    </source>
</evidence>
<evidence type="ECO:0000313" key="10">
    <source>
        <dbReference type="Proteomes" id="UP001275084"/>
    </source>
</evidence>
<dbReference type="GO" id="GO:0016020">
    <property type="term" value="C:membrane"/>
    <property type="evidence" value="ECO:0007669"/>
    <property type="project" value="UniProtKB-SubCell"/>
</dbReference>
<feature type="transmembrane region" description="Helical" evidence="6">
    <location>
        <begin position="128"/>
        <end position="151"/>
    </location>
</feature>
<keyword evidence="4 6" id="KW-0472">Membrane</keyword>
<feature type="region of interest" description="Disordered" evidence="5">
    <location>
        <begin position="773"/>
        <end position="839"/>
    </location>
</feature>
<keyword evidence="10" id="KW-1185">Reference proteome</keyword>
<dbReference type="AlphaFoldDB" id="A0AAJ0MFQ4"/>
<organism evidence="9 10">
    <name type="scientific">Lasiosphaeria hispida</name>
    <dbReference type="NCBI Taxonomy" id="260671"/>
    <lineage>
        <taxon>Eukaryota</taxon>
        <taxon>Fungi</taxon>
        <taxon>Dikarya</taxon>
        <taxon>Ascomycota</taxon>
        <taxon>Pezizomycotina</taxon>
        <taxon>Sordariomycetes</taxon>
        <taxon>Sordariomycetidae</taxon>
        <taxon>Sordariales</taxon>
        <taxon>Lasiosphaeriaceae</taxon>
        <taxon>Lasiosphaeria</taxon>
    </lineage>
</organism>
<dbReference type="PANTHER" id="PTHR39469:SF1">
    <property type="entry name" value="DUF4203 DOMAIN-CONTAINING PROTEIN"/>
    <property type="match status" value="1"/>
</dbReference>
<gene>
    <name evidence="9" type="ORF">B0T25DRAFT_630137</name>
</gene>
<feature type="signal peptide" evidence="7">
    <location>
        <begin position="1"/>
        <end position="24"/>
    </location>
</feature>
<feature type="compositionally biased region" description="Low complexity" evidence="5">
    <location>
        <begin position="337"/>
        <end position="347"/>
    </location>
</feature>
<evidence type="ECO:0000256" key="5">
    <source>
        <dbReference type="SAM" id="MobiDB-lite"/>
    </source>
</evidence>
<dbReference type="Proteomes" id="UP001275084">
    <property type="component" value="Unassembled WGS sequence"/>
</dbReference>
<feature type="region of interest" description="Disordered" evidence="5">
    <location>
        <begin position="415"/>
        <end position="466"/>
    </location>
</feature>
<feature type="compositionally biased region" description="Polar residues" evidence="5">
    <location>
        <begin position="359"/>
        <end position="372"/>
    </location>
</feature>
<keyword evidence="7" id="KW-0732">Signal</keyword>
<feature type="region of interest" description="Disordered" evidence="5">
    <location>
        <begin position="929"/>
        <end position="965"/>
    </location>
</feature>
<reference evidence="9" key="2">
    <citation type="submission" date="2023-06" db="EMBL/GenBank/DDBJ databases">
        <authorList>
            <consortium name="Lawrence Berkeley National Laboratory"/>
            <person name="Haridas S."/>
            <person name="Hensen N."/>
            <person name="Bonometti L."/>
            <person name="Westerberg I."/>
            <person name="Brannstrom I.O."/>
            <person name="Guillou S."/>
            <person name="Cros-Aarteil S."/>
            <person name="Calhoun S."/>
            <person name="Kuo A."/>
            <person name="Mondo S."/>
            <person name="Pangilinan J."/>
            <person name="Riley R."/>
            <person name="Labutti K."/>
            <person name="Andreopoulos B."/>
            <person name="Lipzen A."/>
            <person name="Chen C."/>
            <person name="Yanf M."/>
            <person name="Daum C."/>
            <person name="Ng V."/>
            <person name="Clum A."/>
            <person name="Steindorff A."/>
            <person name="Ohm R."/>
            <person name="Martin F."/>
            <person name="Silar P."/>
            <person name="Natvig D."/>
            <person name="Lalanne C."/>
            <person name="Gautier V."/>
            <person name="Ament-Velasquez S.L."/>
            <person name="Kruys A."/>
            <person name="Hutchinson M.I."/>
            <person name="Powell A.J."/>
            <person name="Barry K."/>
            <person name="Miller A.N."/>
            <person name="Grigoriev I.V."/>
            <person name="Debuchy R."/>
            <person name="Gladieux P."/>
            <person name="Thoren M.H."/>
            <person name="Johannesson H."/>
        </authorList>
    </citation>
    <scope>NUCLEOTIDE SEQUENCE</scope>
    <source>
        <strain evidence="9">CBS 955.72</strain>
    </source>
</reference>
<keyword evidence="2 6" id="KW-0812">Transmembrane</keyword>
<evidence type="ECO:0000256" key="3">
    <source>
        <dbReference type="ARBA" id="ARBA00022989"/>
    </source>
</evidence>
<feature type="compositionally biased region" description="Basic and acidic residues" evidence="5">
    <location>
        <begin position="499"/>
        <end position="513"/>
    </location>
</feature>
<feature type="compositionally biased region" description="Low complexity" evidence="5">
    <location>
        <begin position="785"/>
        <end position="796"/>
    </location>
</feature>
<dbReference type="EMBL" id="JAUIQD010000003">
    <property type="protein sequence ID" value="KAK3356966.1"/>
    <property type="molecule type" value="Genomic_DNA"/>
</dbReference>
<name>A0AAJ0MFQ4_9PEZI</name>
<comment type="caution">
    <text evidence="9">The sequence shown here is derived from an EMBL/GenBank/DDBJ whole genome shotgun (WGS) entry which is preliminary data.</text>
</comment>
<reference evidence="9" key="1">
    <citation type="journal article" date="2023" name="Mol. Phylogenet. Evol.">
        <title>Genome-scale phylogeny and comparative genomics of the fungal order Sordariales.</title>
        <authorList>
            <person name="Hensen N."/>
            <person name="Bonometti L."/>
            <person name="Westerberg I."/>
            <person name="Brannstrom I.O."/>
            <person name="Guillou S."/>
            <person name="Cros-Aarteil S."/>
            <person name="Calhoun S."/>
            <person name="Haridas S."/>
            <person name="Kuo A."/>
            <person name="Mondo S."/>
            <person name="Pangilinan J."/>
            <person name="Riley R."/>
            <person name="LaButti K."/>
            <person name="Andreopoulos B."/>
            <person name="Lipzen A."/>
            <person name="Chen C."/>
            <person name="Yan M."/>
            <person name="Daum C."/>
            <person name="Ng V."/>
            <person name="Clum A."/>
            <person name="Steindorff A."/>
            <person name="Ohm R.A."/>
            <person name="Martin F."/>
            <person name="Silar P."/>
            <person name="Natvig D.O."/>
            <person name="Lalanne C."/>
            <person name="Gautier V."/>
            <person name="Ament-Velasquez S.L."/>
            <person name="Kruys A."/>
            <person name="Hutchinson M.I."/>
            <person name="Powell A.J."/>
            <person name="Barry K."/>
            <person name="Miller A.N."/>
            <person name="Grigoriev I.V."/>
            <person name="Debuchy R."/>
            <person name="Gladieux P."/>
            <person name="Hiltunen Thoren M."/>
            <person name="Johannesson H."/>
        </authorList>
    </citation>
    <scope>NUCLEOTIDE SEQUENCE</scope>
    <source>
        <strain evidence="9">CBS 955.72</strain>
    </source>
</reference>
<feature type="transmembrane region" description="Helical" evidence="6">
    <location>
        <begin position="209"/>
        <end position="227"/>
    </location>
</feature>
<feature type="chain" id="PRO_5042524694" description="TM7S3/TM198-like domain-containing protein" evidence="7">
    <location>
        <begin position="25"/>
        <end position="1159"/>
    </location>
</feature>
<feature type="region of interest" description="Disordered" evidence="5">
    <location>
        <begin position="337"/>
        <end position="388"/>
    </location>
</feature>
<feature type="transmembrane region" description="Helical" evidence="6">
    <location>
        <begin position="75"/>
        <end position="94"/>
    </location>
</feature>
<evidence type="ECO:0000256" key="1">
    <source>
        <dbReference type="ARBA" id="ARBA00004141"/>
    </source>
</evidence>
<protein>
    <recommendedName>
        <fullName evidence="8">TM7S3/TM198-like domain-containing protein</fullName>
    </recommendedName>
</protein>
<comment type="subcellular location">
    <subcellularLocation>
        <location evidence="1">Membrane</location>
        <topology evidence="1">Multi-pass membrane protein</topology>
    </subcellularLocation>
</comment>
<keyword evidence="3 6" id="KW-1133">Transmembrane helix</keyword>
<evidence type="ECO:0000313" key="9">
    <source>
        <dbReference type="EMBL" id="KAK3356966.1"/>
    </source>
</evidence>
<dbReference type="PANTHER" id="PTHR39469">
    <property type="entry name" value="CHROMOSOME 1, WHOLE GENOME SHOTGUN SEQUENCE"/>
    <property type="match status" value="1"/>
</dbReference>
<dbReference type="Pfam" id="PF13886">
    <property type="entry name" value="TM7S3_TM198"/>
    <property type="match status" value="1"/>
</dbReference>
<feature type="region of interest" description="Disordered" evidence="5">
    <location>
        <begin position="492"/>
        <end position="517"/>
    </location>
</feature>
<evidence type="ECO:0000256" key="6">
    <source>
        <dbReference type="SAM" id="Phobius"/>
    </source>
</evidence>
<evidence type="ECO:0000256" key="7">
    <source>
        <dbReference type="SAM" id="SignalP"/>
    </source>
</evidence>
<feature type="region of interest" description="Disordered" evidence="5">
    <location>
        <begin position="566"/>
        <end position="623"/>
    </location>
</feature>
<feature type="compositionally biased region" description="Basic and acidic residues" evidence="5">
    <location>
        <begin position="432"/>
        <end position="448"/>
    </location>
</feature>
<proteinExistence type="predicted"/>
<feature type="transmembrane region" description="Helical" evidence="6">
    <location>
        <begin position="158"/>
        <end position="177"/>
    </location>
</feature>
<feature type="domain" description="TM7S3/TM198-like" evidence="8">
    <location>
        <begin position="79"/>
        <end position="282"/>
    </location>
</feature>
<evidence type="ECO:0000256" key="2">
    <source>
        <dbReference type="ARBA" id="ARBA00022692"/>
    </source>
</evidence>
<sequence length="1159" mass="123878">MRISKHSLGGAFLCLCVFLNLSVANLEPIRRQETGQSLSITSALPTTTSSLDATLFSKPIPEGQLPLEPRITPGWAVAGVILLGTGVVYTLVGIKTKWLHTFLSTALLTSLGTTVLIVYVMITPVSDAIQGAYVVAAVCTGAVLGGLAIVFKEVTECLGCLLGGFCLSMWILALQPGGLITNVGGKVALIASFTLATFFLYFTKWTRTYGLIVCISFSGATVAVLGIDCFSRAGLKEFWAYIWALNDNLFPLGANTYPLTRGIRVELAATILIFLSGIVSQLKLWRIIKERRKKRNAALAEGERNLRVEEENVGRRVEESTTRERREWERIYGDGGLADSSDSGVGDMESEKRSRHSKSASATMTTRAQSPADTDLGVGESDSPVGRAATPLSLTKAIAAAEVAMSKRVKDGGIVARVGEDDSPAETFPDESSVRQEKDTDAPSRQEQTRASSAMSLSRRRSKSPGQMLTVVPLPFKIPESRNDDDRSLVATFADEETDSKTPVRRSRGEKLARKLSNGSGIRLRSLSQRSTNSISERDETFSGNREDLVGSRCFTRGDSDSIRAHLDDLSSNSDMESLEEDDAPPGLELNTDLGIIDENEQGRSQGPEKGRTSSLSAPAASNVAEGRIRSVDYDSPGLSDGIELSQFIMPKLDALTDAEAMADEGGQSVSTPEEVSSAKEGGGKSGKRPKSTASVDSLPAGLKRGNLPPALSRVALSYRTNEWAKHLSTAEIPQLDFPLFHENPELDALTIPEEPAPLDVIELQQTAENAALPPAAPRSASVMSSHQQAVSRSSSMASLPGYQDATSFGPPAVQAPGQSRNGPLPYRTVSGGLKGRSSTLFDQPIAEEGDGGLLPMPSSGDGNVLMMHSSSVPQELATSNSPPTLWPNSPPVSYGSPQTLMGMREMILRNKASHGLFVTQLADMTPAIPSRPSSDAGSLHNYPLYPSPPSGPTQQSPSPLDMDDLPLSQRRVMMRQSSLTFPAATTTKQPSRSSLRTTAAPVTPATAETAAFDSHQPLRHTIVPPEAVRQAQLASFRSSIAADLRAGAPPVPVQNSGGLVALAANAGAPPPGPAVVLGGRVSMGSLRGAYAGAEVHRTIERQRSFMLGQKEAEVMRREAGRAELKGRQREFDERMRSGAMMEAHRDAMRKIQGGVRDL</sequence>
<evidence type="ECO:0000256" key="4">
    <source>
        <dbReference type="ARBA" id="ARBA00023136"/>
    </source>
</evidence>